<dbReference type="Pfam" id="PF00354">
    <property type="entry name" value="Pentaxin"/>
    <property type="match status" value="1"/>
</dbReference>
<proteinExistence type="predicted"/>
<evidence type="ECO:0000313" key="9">
    <source>
        <dbReference type="RefSeq" id="XP_053747303.1"/>
    </source>
</evidence>
<dbReference type="Proteomes" id="UP001165780">
    <property type="component" value="Unplaced"/>
</dbReference>
<dbReference type="InterPro" id="IPR051360">
    <property type="entry name" value="Neuronal_Pentraxin_Related"/>
</dbReference>
<evidence type="ECO:0000313" key="8">
    <source>
        <dbReference type="Proteomes" id="UP001165780"/>
    </source>
</evidence>
<dbReference type="GO" id="GO:0046872">
    <property type="term" value="F:metal ion binding"/>
    <property type="evidence" value="ECO:0007669"/>
    <property type="project" value="UniProtKB-KW"/>
</dbReference>
<dbReference type="FunFam" id="2.60.120.200:FF:000172">
    <property type="entry name" value="Adhesion G protein-coupled receptor G4"/>
    <property type="match status" value="1"/>
</dbReference>
<keyword evidence="2" id="KW-0479">Metal-binding</keyword>
<reference evidence="9 10" key="1">
    <citation type="submission" date="2025-04" db="UniProtKB">
        <authorList>
            <consortium name="RefSeq"/>
        </authorList>
    </citation>
    <scope>IDENTIFICATION</scope>
    <source>
        <tissue evidence="9 10">Whole blood</tissue>
    </source>
</reference>
<protein>
    <submittedName>
        <fullName evidence="9 10">Adhesion G-protein coupled receptor G4-like isoform X1</fullName>
    </submittedName>
</protein>
<evidence type="ECO:0000259" key="7">
    <source>
        <dbReference type="PROSITE" id="PS51828"/>
    </source>
</evidence>
<evidence type="ECO:0000313" key="10">
    <source>
        <dbReference type="RefSeq" id="XP_053747304.1"/>
    </source>
</evidence>
<dbReference type="Gene3D" id="2.60.120.200">
    <property type="match status" value="1"/>
</dbReference>
<dbReference type="GeneID" id="109250457"/>
<dbReference type="AlphaFoldDB" id="A0A9W2ULZ3"/>
<dbReference type="InterPro" id="IPR013320">
    <property type="entry name" value="ConA-like_dom_sf"/>
</dbReference>
<accession>A0A9W2ULZ3</accession>
<keyword evidence="8" id="KW-1185">Reference proteome</keyword>
<dbReference type="PROSITE" id="PS51828">
    <property type="entry name" value="PTX_2"/>
    <property type="match status" value="1"/>
</dbReference>
<organism evidence="8 10">
    <name type="scientific">Panthera pardus</name>
    <name type="common">Leopard</name>
    <name type="synonym">Felis pardus</name>
    <dbReference type="NCBI Taxonomy" id="9691"/>
    <lineage>
        <taxon>Eukaryota</taxon>
        <taxon>Metazoa</taxon>
        <taxon>Chordata</taxon>
        <taxon>Craniata</taxon>
        <taxon>Vertebrata</taxon>
        <taxon>Euteleostomi</taxon>
        <taxon>Mammalia</taxon>
        <taxon>Eutheria</taxon>
        <taxon>Laurasiatheria</taxon>
        <taxon>Carnivora</taxon>
        <taxon>Feliformia</taxon>
        <taxon>Felidae</taxon>
        <taxon>Pantherinae</taxon>
        <taxon>Panthera</taxon>
    </lineage>
</organism>
<dbReference type="InterPro" id="IPR001759">
    <property type="entry name" value="PTX_dom"/>
</dbReference>
<dbReference type="RefSeq" id="XP_053747303.1">
    <property type="nucleotide sequence ID" value="XM_053891328.1"/>
</dbReference>
<evidence type="ECO:0000256" key="6">
    <source>
        <dbReference type="PROSITE-ProRule" id="PRU01172"/>
    </source>
</evidence>
<feature type="domain" description="Pentraxin (PTX)" evidence="7">
    <location>
        <begin position="52"/>
        <end position="245"/>
    </location>
</feature>
<name>A0A9W2ULZ3_PANPR</name>
<evidence type="ECO:0000256" key="4">
    <source>
        <dbReference type="ARBA" id="ARBA00023157"/>
    </source>
</evidence>
<keyword evidence="4 6" id="KW-1015">Disulfide bond</keyword>
<feature type="disulfide bond" evidence="6">
    <location>
        <begin position="81"/>
        <end position="140"/>
    </location>
</feature>
<dbReference type="PANTHER" id="PTHR19277">
    <property type="entry name" value="PENTRAXIN"/>
    <property type="match status" value="1"/>
</dbReference>
<sequence>MRSPKADPKLHELLHLYGKKVYTMKEHIICQKFYGLILMLSGTFLSDALSLKGKRLDFYGRADTYVSLTNTVPELSRFTACIDLVFVDDKSSDWMAFSYVGREDIDLGLAGDHQQLILYNLGRTFYIRYQLTPFQWHTICLIWDGVKGRLELFLNTERILVVMDQPQSLTPNGTLILGHFLKNWDSQVKSPLPGFAGSLYYFQLWDHVLENEDFMKCLGGNVVSWEEDVWLINKVIPTVDMRLRCCE</sequence>
<evidence type="ECO:0000256" key="3">
    <source>
        <dbReference type="ARBA" id="ARBA00022837"/>
    </source>
</evidence>
<evidence type="ECO:0000256" key="5">
    <source>
        <dbReference type="ARBA" id="ARBA00023180"/>
    </source>
</evidence>
<dbReference type="PANTHER" id="PTHR19277:SF125">
    <property type="entry name" value="B6"/>
    <property type="match status" value="1"/>
</dbReference>
<dbReference type="RefSeq" id="XP_053747304.1">
    <property type="nucleotide sequence ID" value="XM_053891329.1"/>
</dbReference>
<keyword evidence="3" id="KW-0106">Calcium</keyword>
<gene>
    <name evidence="9 10" type="primary">LOC109250457</name>
</gene>
<evidence type="ECO:0000256" key="2">
    <source>
        <dbReference type="ARBA" id="ARBA00022723"/>
    </source>
</evidence>
<comment type="cofactor">
    <cofactor evidence="1">
        <name>Ca(2+)</name>
        <dbReference type="ChEBI" id="CHEBI:29108"/>
    </cofactor>
</comment>
<dbReference type="SMART" id="SM00159">
    <property type="entry name" value="PTX"/>
    <property type="match status" value="1"/>
</dbReference>
<evidence type="ECO:0000256" key="1">
    <source>
        <dbReference type="ARBA" id="ARBA00001913"/>
    </source>
</evidence>
<keyword evidence="5" id="KW-0325">Glycoprotein</keyword>
<dbReference type="SUPFAM" id="SSF49899">
    <property type="entry name" value="Concanavalin A-like lectins/glucanases"/>
    <property type="match status" value="1"/>
</dbReference>